<gene>
    <name evidence="4" type="primary">Aste57867_11436</name>
    <name evidence="3" type="ORF">As57867_011394</name>
    <name evidence="4" type="ORF">ASTE57867_11436</name>
</gene>
<dbReference type="AlphaFoldDB" id="A0A485KT21"/>
<sequence>MANQKKRANEDKPEVSAKKTKNDLLKGVDIQAIMNAKGPVVKCVLLKADGAIEEVTVDMTPAKQEVKAILGGACNFLGQYEDIEVFLMCNPDVQENEDVPVTSQKMQPPFHGRLGQIRGDILVFRTDSNGEQQHFTVDEYKKFLATEVPEWEPEEDDDDSEDEENEADEAGYKKAALAYFIEEFVEENKRQPTEEELAEIEQKVEEEMGGDDEGDDDPRVAALEYVVAEFLEAHGREPDEEEMANLKERVEEEMNKLVVDEDYEEGGEVEDIGELIKELYNEALARYENEHGKEPEEETKEAILKNVTRIALTLQGDDQEVDDDEDEDDDEGDEEEGDEEEGDEEE</sequence>
<evidence type="ECO:0000256" key="1">
    <source>
        <dbReference type="SAM" id="MobiDB-lite"/>
    </source>
</evidence>
<name>A0A485KT21_9STRA</name>
<reference evidence="4 5" key="1">
    <citation type="submission" date="2019-03" db="EMBL/GenBank/DDBJ databases">
        <authorList>
            <person name="Gaulin E."/>
            <person name="Dumas B."/>
        </authorList>
    </citation>
    <scope>NUCLEOTIDE SEQUENCE [LARGE SCALE GENOMIC DNA]</scope>
    <source>
        <strain evidence="4">CBS 568.67</strain>
    </source>
</reference>
<organism evidence="4 5">
    <name type="scientific">Aphanomyces stellatus</name>
    <dbReference type="NCBI Taxonomy" id="120398"/>
    <lineage>
        <taxon>Eukaryota</taxon>
        <taxon>Sar</taxon>
        <taxon>Stramenopiles</taxon>
        <taxon>Oomycota</taxon>
        <taxon>Saprolegniomycetes</taxon>
        <taxon>Saprolegniales</taxon>
        <taxon>Verrucalvaceae</taxon>
        <taxon>Aphanomyces</taxon>
    </lineage>
</organism>
<feature type="region of interest" description="Disordered" evidence="1">
    <location>
        <begin position="310"/>
        <end position="346"/>
    </location>
</feature>
<feature type="compositionally biased region" description="Acidic residues" evidence="1">
    <location>
        <begin position="317"/>
        <end position="346"/>
    </location>
</feature>
<dbReference type="Proteomes" id="UP000332933">
    <property type="component" value="Unassembled WGS sequence"/>
</dbReference>
<evidence type="ECO:0000259" key="2">
    <source>
        <dbReference type="Pfam" id="PF19208"/>
    </source>
</evidence>
<dbReference type="OrthoDB" id="47487at2759"/>
<feature type="region of interest" description="Disordered" evidence="1">
    <location>
        <begin position="149"/>
        <end position="169"/>
    </location>
</feature>
<protein>
    <submittedName>
        <fullName evidence="4">Aste57867_11436 protein</fullName>
    </submittedName>
</protein>
<dbReference type="InterPro" id="IPR043653">
    <property type="entry name" value="DUF5880"/>
</dbReference>
<dbReference type="EMBL" id="VJMH01005282">
    <property type="protein sequence ID" value="KAF0697904.1"/>
    <property type="molecule type" value="Genomic_DNA"/>
</dbReference>
<accession>A0A485KT21</accession>
<feature type="compositionally biased region" description="Acidic residues" evidence="1">
    <location>
        <begin position="207"/>
        <end position="216"/>
    </location>
</feature>
<evidence type="ECO:0000313" key="3">
    <source>
        <dbReference type="EMBL" id="KAF0697904.1"/>
    </source>
</evidence>
<dbReference type="EMBL" id="CAADRA010005303">
    <property type="protein sequence ID" value="VFT88297.1"/>
    <property type="molecule type" value="Genomic_DNA"/>
</dbReference>
<feature type="region of interest" description="Disordered" evidence="1">
    <location>
        <begin position="188"/>
        <end position="217"/>
    </location>
</feature>
<keyword evidence="5" id="KW-1185">Reference proteome</keyword>
<proteinExistence type="predicted"/>
<evidence type="ECO:0000313" key="4">
    <source>
        <dbReference type="EMBL" id="VFT88297.1"/>
    </source>
</evidence>
<reference evidence="3" key="2">
    <citation type="submission" date="2019-06" db="EMBL/GenBank/DDBJ databases">
        <title>Genomics analysis of Aphanomyces spp. identifies a new class of oomycete effector associated with host adaptation.</title>
        <authorList>
            <person name="Gaulin E."/>
        </authorList>
    </citation>
    <scope>NUCLEOTIDE SEQUENCE</scope>
    <source>
        <strain evidence="3">CBS 578.67</strain>
    </source>
</reference>
<feature type="domain" description="DUF5880" evidence="2">
    <location>
        <begin position="44"/>
        <end position="143"/>
    </location>
</feature>
<evidence type="ECO:0000313" key="5">
    <source>
        <dbReference type="Proteomes" id="UP000332933"/>
    </source>
</evidence>
<dbReference type="Pfam" id="PF19208">
    <property type="entry name" value="DUF5880"/>
    <property type="match status" value="1"/>
</dbReference>